<dbReference type="OrthoDB" id="3132747at2759"/>
<dbReference type="Pfam" id="PF20515">
    <property type="entry name" value="2OG-FeII_Oxy_6"/>
    <property type="match status" value="1"/>
</dbReference>
<sequence length="320" mass="34665">MSRAERARREDRLVKLQAARVHYNLQSGFKVARRKRRPPPTPWPDHGLPPPAIEEGMLVLKEGSVVIFDDWSLDLVCLVRFTPFADMPPGMLTDIAWVTGTLVGDALGETVVVKGGEASGACCSGAGCMVGGGKGVDCGMAPGKEEAALKWATKQGKKVQRVEEFYSERFENMSAVLFAQMAGEVVESGGLGALPIEVDLKLDDVFAPLVNYSEAPIPTRLHQDTDANTYTYGFFAPIHAAHKESGVFKGTPATRESGFESTGGHLVLQSYGVALDFTACDGVVDVLWRCKDDVHGVMESQYAEGFSRFVSVVRTFGCRL</sequence>
<evidence type="ECO:0000313" key="2">
    <source>
        <dbReference type="EMBL" id="RKO90206.1"/>
    </source>
</evidence>
<dbReference type="EMBL" id="KZ995674">
    <property type="protein sequence ID" value="RKO90206.1"/>
    <property type="molecule type" value="Genomic_DNA"/>
</dbReference>
<organism evidence="2 3">
    <name type="scientific">Blyttiomyces helicus</name>
    <dbReference type="NCBI Taxonomy" id="388810"/>
    <lineage>
        <taxon>Eukaryota</taxon>
        <taxon>Fungi</taxon>
        <taxon>Fungi incertae sedis</taxon>
        <taxon>Chytridiomycota</taxon>
        <taxon>Chytridiomycota incertae sedis</taxon>
        <taxon>Chytridiomycetes</taxon>
        <taxon>Chytridiomycetes incertae sedis</taxon>
        <taxon>Blyttiomyces</taxon>
    </lineage>
</organism>
<evidence type="ECO:0000313" key="3">
    <source>
        <dbReference type="Proteomes" id="UP000269721"/>
    </source>
</evidence>
<dbReference type="InterPro" id="IPR046798">
    <property type="entry name" value="2OG-FeII_Oxy_6"/>
</dbReference>
<evidence type="ECO:0000259" key="1">
    <source>
        <dbReference type="Pfam" id="PF20515"/>
    </source>
</evidence>
<accession>A0A4P9WI26</accession>
<dbReference type="AlphaFoldDB" id="A0A4P9WI26"/>
<name>A0A4P9WI26_9FUNG</name>
<reference evidence="3" key="1">
    <citation type="journal article" date="2018" name="Nat. Microbiol.">
        <title>Leveraging single-cell genomics to expand the fungal tree of life.</title>
        <authorList>
            <person name="Ahrendt S.R."/>
            <person name="Quandt C.A."/>
            <person name="Ciobanu D."/>
            <person name="Clum A."/>
            <person name="Salamov A."/>
            <person name="Andreopoulos B."/>
            <person name="Cheng J.F."/>
            <person name="Woyke T."/>
            <person name="Pelin A."/>
            <person name="Henrissat B."/>
            <person name="Reynolds N.K."/>
            <person name="Benny G.L."/>
            <person name="Smith M.E."/>
            <person name="James T.Y."/>
            <person name="Grigoriev I.V."/>
        </authorList>
    </citation>
    <scope>NUCLEOTIDE SEQUENCE [LARGE SCALE GENOMIC DNA]</scope>
</reference>
<gene>
    <name evidence="2" type="ORF">BDK51DRAFT_31890</name>
</gene>
<feature type="domain" description="Tet-like 2OG-Fe(II) oxygenase" evidence="1">
    <location>
        <begin position="154"/>
        <end position="299"/>
    </location>
</feature>
<dbReference type="Proteomes" id="UP000269721">
    <property type="component" value="Unassembled WGS sequence"/>
</dbReference>
<protein>
    <recommendedName>
        <fullName evidence="1">Tet-like 2OG-Fe(II) oxygenase domain-containing protein</fullName>
    </recommendedName>
</protein>
<keyword evidence="3" id="KW-1185">Reference proteome</keyword>
<proteinExistence type="predicted"/>